<name>A0A923LAI4_9FIRM</name>
<dbReference type="PIRSF" id="PIRSF002939">
    <property type="entry name" value="RNA_polymerase_sigma-H_factor"/>
    <property type="match status" value="1"/>
</dbReference>
<dbReference type="RefSeq" id="WP_186873149.1">
    <property type="nucleotide sequence ID" value="NZ_JACOOR010000002.1"/>
</dbReference>
<proteinExistence type="inferred from homology"/>
<organism evidence="9 10">
    <name type="scientific">Anaerosacchariphilus hominis</name>
    <dbReference type="NCBI Taxonomy" id="2763017"/>
    <lineage>
        <taxon>Bacteria</taxon>
        <taxon>Bacillati</taxon>
        <taxon>Bacillota</taxon>
        <taxon>Clostridia</taxon>
        <taxon>Lachnospirales</taxon>
        <taxon>Lachnospiraceae</taxon>
        <taxon>Anaerosacchariphilus</taxon>
    </lineage>
</organism>
<dbReference type="InterPro" id="IPR000943">
    <property type="entry name" value="RNA_pol_sigma70"/>
</dbReference>
<sequence length="195" mass="22523">MENRKQEARSDETLMEEIRKGNRDCMDILIERYKGQVRKEARTLYLIGGDSDDLIQEGMLGLFKAIRDYQPEKEVPFGTFAKLCISRQLYKAIQAAARQKHTPLNTYVELNEQLDAQEDSPQGKSPEDLLIDRESAEGLQERMEALLSPMEKSILQAYLNGDNYIRIAERMGKSPKSVDNALQRIRRKLKKFLAR</sequence>
<evidence type="ECO:0000256" key="6">
    <source>
        <dbReference type="ARBA" id="ARBA00023163"/>
    </source>
</evidence>
<dbReference type="GO" id="GO:0016987">
    <property type="term" value="F:sigma factor activity"/>
    <property type="evidence" value="ECO:0007669"/>
    <property type="project" value="UniProtKB-KW"/>
</dbReference>
<dbReference type="Pfam" id="PF00196">
    <property type="entry name" value="GerE"/>
    <property type="match status" value="1"/>
</dbReference>
<dbReference type="PANTHER" id="PTHR30385">
    <property type="entry name" value="SIGMA FACTOR F FLAGELLAR"/>
    <property type="match status" value="1"/>
</dbReference>
<dbReference type="NCBIfam" id="TIGR02937">
    <property type="entry name" value="sigma70-ECF"/>
    <property type="match status" value="1"/>
</dbReference>
<dbReference type="Gene3D" id="1.10.10.10">
    <property type="entry name" value="Winged helix-like DNA-binding domain superfamily/Winged helix DNA-binding domain"/>
    <property type="match status" value="1"/>
</dbReference>
<comment type="similarity">
    <text evidence="1">Belongs to the sigma-70 factor family.</text>
</comment>
<dbReference type="InterPro" id="IPR014284">
    <property type="entry name" value="RNA_pol_sigma-70_dom"/>
</dbReference>
<dbReference type="GO" id="GO:0003677">
    <property type="term" value="F:DNA binding"/>
    <property type="evidence" value="ECO:0007669"/>
    <property type="project" value="UniProtKB-KW"/>
</dbReference>
<keyword evidence="5" id="KW-0238">DNA-binding</keyword>
<dbReference type="PROSITE" id="PS00715">
    <property type="entry name" value="SIGMA70_1"/>
    <property type="match status" value="1"/>
</dbReference>
<dbReference type="AlphaFoldDB" id="A0A923LAI4"/>
<evidence type="ECO:0000256" key="7">
    <source>
        <dbReference type="ARBA" id="ARBA00024701"/>
    </source>
</evidence>
<evidence type="ECO:0000256" key="4">
    <source>
        <dbReference type="ARBA" id="ARBA00023082"/>
    </source>
</evidence>
<evidence type="ECO:0000256" key="3">
    <source>
        <dbReference type="ARBA" id="ARBA00023015"/>
    </source>
</evidence>
<dbReference type="PANTHER" id="PTHR30385:SF1">
    <property type="entry name" value="RNA POLYMERASE SIGMA-H FACTOR"/>
    <property type="match status" value="1"/>
</dbReference>
<dbReference type="Gene3D" id="1.20.120.1810">
    <property type="match status" value="1"/>
</dbReference>
<evidence type="ECO:0000256" key="5">
    <source>
        <dbReference type="ARBA" id="ARBA00023125"/>
    </source>
</evidence>
<dbReference type="InterPro" id="IPR036388">
    <property type="entry name" value="WH-like_DNA-bd_sf"/>
</dbReference>
<evidence type="ECO:0000256" key="1">
    <source>
        <dbReference type="ARBA" id="ARBA00007788"/>
    </source>
</evidence>
<comment type="function">
    <text evidence="7">Sigma factors are initiation factors that promote the attachment of RNA polymerase to specific initiation sites and are then released. Sigma-S contributes to the protection against external stress, thus playing a role in cellular fitness and survival.</text>
</comment>
<feature type="domain" description="RNA polymerase sigma-70" evidence="8">
    <location>
        <begin position="53"/>
        <end position="66"/>
    </location>
</feature>
<dbReference type="InterPro" id="IPR016371">
    <property type="entry name" value="RNA_pol_sigma-H_factor"/>
</dbReference>
<keyword evidence="3" id="KW-0805">Transcription regulation</keyword>
<reference evidence="9" key="1">
    <citation type="submission" date="2020-08" db="EMBL/GenBank/DDBJ databases">
        <title>Genome public.</title>
        <authorList>
            <person name="Liu C."/>
            <person name="Sun Q."/>
        </authorList>
    </citation>
    <scope>NUCLEOTIDE SEQUENCE</scope>
    <source>
        <strain evidence="9">NSJ-68</strain>
    </source>
</reference>
<dbReference type="Proteomes" id="UP000649345">
    <property type="component" value="Unassembled WGS sequence"/>
</dbReference>
<dbReference type="InterPro" id="IPR013325">
    <property type="entry name" value="RNA_pol_sigma_r2"/>
</dbReference>
<evidence type="ECO:0000256" key="2">
    <source>
        <dbReference type="ARBA" id="ARBA00021245"/>
    </source>
</evidence>
<keyword evidence="6" id="KW-0804">Transcription</keyword>
<evidence type="ECO:0000313" key="10">
    <source>
        <dbReference type="Proteomes" id="UP000649345"/>
    </source>
</evidence>
<dbReference type="InterPro" id="IPR000792">
    <property type="entry name" value="Tscrpt_reg_LuxR_C"/>
</dbReference>
<dbReference type="InterPro" id="IPR007627">
    <property type="entry name" value="RNA_pol_sigma70_r2"/>
</dbReference>
<keyword evidence="4" id="KW-0731">Sigma factor</keyword>
<evidence type="ECO:0000313" key="9">
    <source>
        <dbReference type="EMBL" id="MBC5658924.1"/>
    </source>
</evidence>
<dbReference type="Pfam" id="PF04542">
    <property type="entry name" value="Sigma70_r2"/>
    <property type="match status" value="1"/>
</dbReference>
<dbReference type="EMBL" id="JACOOR010000002">
    <property type="protein sequence ID" value="MBC5658924.1"/>
    <property type="molecule type" value="Genomic_DNA"/>
</dbReference>
<dbReference type="InterPro" id="IPR016032">
    <property type="entry name" value="Sig_transdc_resp-reg_C-effctor"/>
</dbReference>
<dbReference type="SUPFAM" id="SSF46894">
    <property type="entry name" value="C-terminal effector domain of the bipartite response regulators"/>
    <property type="match status" value="1"/>
</dbReference>
<comment type="caution">
    <text evidence="9">The sequence shown here is derived from an EMBL/GenBank/DDBJ whole genome shotgun (WGS) entry which is preliminary data.</text>
</comment>
<accession>A0A923LAI4</accession>
<evidence type="ECO:0000259" key="8">
    <source>
        <dbReference type="PROSITE" id="PS00715"/>
    </source>
</evidence>
<keyword evidence="10" id="KW-1185">Reference proteome</keyword>
<gene>
    <name evidence="9" type="ORF">H8S44_03955</name>
</gene>
<protein>
    <recommendedName>
        <fullName evidence="2">RNA polymerase sigma factor SigS</fullName>
    </recommendedName>
</protein>
<dbReference type="SUPFAM" id="SSF88946">
    <property type="entry name" value="Sigma2 domain of RNA polymerase sigma factors"/>
    <property type="match status" value="1"/>
</dbReference>
<dbReference type="GO" id="GO:0006352">
    <property type="term" value="P:DNA-templated transcription initiation"/>
    <property type="evidence" value="ECO:0007669"/>
    <property type="project" value="InterPro"/>
</dbReference>